<evidence type="ECO:0000313" key="2">
    <source>
        <dbReference type="EMBL" id="CAD7012306.1"/>
    </source>
</evidence>
<accession>A0A811VA77</accession>
<dbReference type="Proteomes" id="UP000606786">
    <property type="component" value="Unassembled WGS sequence"/>
</dbReference>
<feature type="compositionally biased region" description="Low complexity" evidence="1">
    <location>
        <begin position="98"/>
        <end position="122"/>
    </location>
</feature>
<gene>
    <name evidence="2" type="ORF">CCAP1982_LOCUS20402</name>
</gene>
<evidence type="ECO:0000256" key="1">
    <source>
        <dbReference type="SAM" id="MobiDB-lite"/>
    </source>
</evidence>
<dbReference type="OrthoDB" id="9348951at2759"/>
<dbReference type="EMBL" id="CAJHJT010000056">
    <property type="protein sequence ID" value="CAD7012306.1"/>
    <property type="molecule type" value="Genomic_DNA"/>
</dbReference>
<organism evidence="2 3">
    <name type="scientific">Ceratitis capitata</name>
    <name type="common">Mediterranean fruit fly</name>
    <name type="synonym">Tephritis capitata</name>
    <dbReference type="NCBI Taxonomy" id="7213"/>
    <lineage>
        <taxon>Eukaryota</taxon>
        <taxon>Metazoa</taxon>
        <taxon>Ecdysozoa</taxon>
        <taxon>Arthropoda</taxon>
        <taxon>Hexapoda</taxon>
        <taxon>Insecta</taxon>
        <taxon>Pterygota</taxon>
        <taxon>Neoptera</taxon>
        <taxon>Endopterygota</taxon>
        <taxon>Diptera</taxon>
        <taxon>Brachycera</taxon>
        <taxon>Muscomorpha</taxon>
        <taxon>Tephritoidea</taxon>
        <taxon>Tephritidae</taxon>
        <taxon>Ceratitis</taxon>
        <taxon>Ceratitis</taxon>
    </lineage>
</organism>
<feature type="region of interest" description="Disordered" evidence="1">
    <location>
        <begin position="98"/>
        <end position="127"/>
    </location>
</feature>
<proteinExistence type="predicted"/>
<feature type="compositionally biased region" description="Low complexity" evidence="1">
    <location>
        <begin position="249"/>
        <end position="270"/>
    </location>
</feature>
<dbReference type="AlphaFoldDB" id="A0A811VA77"/>
<keyword evidence="3" id="KW-1185">Reference proteome</keyword>
<feature type="region of interest" description="Disordered" evidence="1">
    <location>
        <begin position="249"/>
        <end position="271"/>
    </location>
</feature>
<evidence type="ECO:0000313" key="3">
    <source>
        <dbReference type="Proteomes" id="UP000606786"/>
    </source>
</evidence>
<reference evidence="2" key="1">
    <citation type="submission" date="2020-11" db="EMBL/GenBank/DDBJ databases">
        <authorList>
            <person name="Whitehead M."/>
        </authorList>
    </citation>
    <scope>NUCLEOTIDE SEQUENCE</scope>
    <source>
        <strain evidence="2">EGII</strain>
    </source>
</reference>
<name>A0A811VA77_CERCA</name>
<protein>
    <submittedName>
        <fullName evidence="2">(Mediterranean fruit fly) hypothetical protein</fullName>
    </submittedName>
</protein>
<sequence length="354" mass="38628">MKTEAEREKNKLDPWKLNILNRYGVRNPIIAPVALVAIAAISYSSGKSSDSYNNLMDERLEFKLESKGGLVATIVKTSAKASTAPSTSKAVTAVSAMSTTNTTVTSAASTESAENTTSSSSVDIKEEDEEFIDESIASTNEIQLDELRQQEQTRSSTTMDYEKQTDTICDVDNIGCTDSSSTFDLLRSECSNVQMETPVEESEITLALASLDRERQIIDCGGSGNIRKRSESDFNYENRTQSKQMKMEMAQAQQQQQQQQLQLQQMHQQQPEYDITDATTSEKQDTSHAISVDLKNTLSSSVSSAASCSQELSGGSNSLATSSSAIKAPTNESFCITVICIIRNSNSNPTQKCC</sequence>
<comment type="caution">
    <text evidence="2">The sequence shown here is derived from an EMBL/GenBank/DDBJ whole genome shotgun (WGS) entry which is preliminary data.</text>
</comment>